<dbReference type="InterPro" id="IPR016192">
    <property type="entry name" value="APOBEC/CMP_deaminase_Zn-bd"/>
</dbReference>
<dbReference type="Gene3D" id="3.40.140.10">
    <property type="entry name" value="Cytidine Deaminase, domain 2"/>
    <property type="match status" value="1"/>
</dbReference>
<dbReference type="STRING" id="1802319.A2928_01325"/>
<keyword evidence="4" id="KW-0862">Zinc</keyword>
<dbReference type="InterPro" id="IPR002125">
    <property type="entry name" value="CMP_dCMP_dom"/>
</dbReference>
<dbReference type="GO" id="GO:0005737">
    <property type="term" value="C:cytoplasm"/>
    <property type="evidence" value="ECO:0007669"/>
    <property type="project" value="TreeGrafter"/>
</dbReference>
<dbReference type="AlphaFoldDB" id="A0A1G2NAU9"/>
<dbReference type="Pfam" id="PF00383">
    <property type="entry name" value="dCMP_cyt_deam_1"/>
    <property type="match status" value="1"/>
</dbReference>
<evidence type="ECO:0000256" key="4">
    <source>
        <dbReference type="ARBA" id="ARBA00022833"/>
    </source>
</evidence>
<dbReference type="PROSITE" id="PS00903">
    <property type="entry name" value="CYT_DCMP_DEAMINASES_1"/>
    <property type="match status" value="1"/>
</dbReference>
<dbReference type="InterPro" id="IPR016193">
    <property type="entry name" value="Cytidine_deaminase-like"/>
</dbReference>
<dbReference type="PANTHER" id="PTHR11086">
    <property type="entry name" value="DEOXYCYTIDYLATE DEAMINASE-RELATED"/>
    <property type="match status" value="1"/>
</dbReference>
<evidence type="ECO:0000256" key="3">
    <source>
        <dbReference type="ARBA" id="ARBA00022801"/>
    </source>
</evidence>
<protein>
    <recommendedName>
        <fullName evidence="5">CMP/dCMP-type deaminase domain-containing protein</fullName>
    </recommendedName>
</protein>
<dbReference type="GO" id="GO:0008270">
    <property type="term" value="F:zinc ion binding"/>
    <property type="evidence" value="ECO:0007669"/>
    <property type="project" value="InterPro"/>
</dbReference>
<dbReference type="PROSITE" id="PS51747">
    <property type="entry name" value="CYT_DCMP_DEAMINASES_2"/>
    <property type="match status" value="1"/>
</dbReference>
<keyword evidence="3" id="KW-0378">Hydrolase</keyword>
<gene>
    <name evidence="6" type="ORF">A2928_01325</name>
</gene>
<reference evidence="6 7" key="1">
    <citation type="journal article" date="2016" name="Nat. Commun.">
        <title>Thousands of microbial genomes shed light on interconnected biogeochemical processes in an aquifer system.</title>
        <authorList>
            <person name="Anantharaman K."/>
            <person name="Brown C.T."/>
            <person name="Hug L.A."/>
            <person name="Sharon I."/>
            <person name="Castelle C.J."/>
            <person name="Probst A.J."/>
            <person name="Thomas B.C."/>
            <person name="Singh A."/>
            <person name="Wilkins M.J."/>
            <person name="Karaoz U."/>
            <person name="Brodie E.L."/>
            <person name="Williams K.H."/>
            <person name="Hubbard S.S."/>
            <person name="Banfield J.F."/>
        </authorList>
    </citation>
    <scope>NUCLEOTIDE SEQUENCE [LARGE SCALE GENOMIC DNA]</scope>
</reference>
<evidence type="ECO:0000256" key="1">
    <source>
        <dbReference type="ARBA" id="ARBA00006576"/>
    </source>
</evidence>
<name>A0A1G2NAU9_9BACT</name>
<evidence type="ECO:0000313" key="7">
    <source>
        <dbReference type="Proteomes" id="UP000176221"/>
    </source>
</evidence>
<dbReference type="InterPro" id="IPR015517">
    <property type="entry name" value="dCMP_deaminase-rel"/>
</dbReference>
<keyword evidence="2" id="KW-0479">Metal-binding</keyword>
<dbReference type="PANTHER" id="PTHR11086:SF18">
    <property type="entry name" value="DEOXYCYTIDYLATE DEAMINASE"/>
    <property type="match status" value="1"/>
</dbReference>
<dbReference type="GO" id="GO:0004132">
    <property type="term" value="F:dCMP deaminase activity"/>
    <property type="evidence" value="ECO:0007669"/>
    <property type="project" value="TreeGrafter"/>
</dbReference>
<dbReference type="Proteomes" id="UP000176221">
    <property type="component" value="Unassembled WGS sequence"/>
</dbReference>
<feature type="domain" description="CMP/dCMP-type deaminase" evidence="5">
    <location>
        <begin position="137"/>
        <end position="273"/>
    </location>
</feature>
<proteinExistence type="inferred from homology"/>
<organism evidence="6 7">
    <name type="scientific">Candidatus Taylorbacteria bacterium RIFCSPLOWO2_01_FULL_45_15b</name>
    <dbReference type="NCBI Taxonomy" id="1802319"/>
    <lineage>
        <taxon>Bacteria</taxon>
        <taxon>Candidatus Tayloriibacteriota</taxon>
    </lineage>
</organism>
<comment type="caution">
    <text evidence="6">The sequence shown here is derived from an EMBL/GenBank/DDBJ whole genome shotgun (WGS) entry which is preliminary data.</text>
</comment>
<comment type="similarity">
    <text evidence="1">Belongs to the cytidine and deoxycytidylate deaminase family.</text>
</comment>
<sequence length="286" mass="32412">MNKKVLVAFVPVLHQGYLNFFNKYSGADLYILGKDITDEYKPLTKEIRALEPDLMKSIIKGLGIFDKVFIATKETLRELAKKNAGIIFPNEDVMRDISERYWPNKKTVSESIFLRFDKFRSTEEEAVDIDQKISIEEFDKKVIRDLSARAERMSSDVWRRVGAAIIRDGEIIVSTYNKHVPSEQTPFVFGDPRSNFSRGVCIELSTAFHAEARLITEAAKMGIATEGMDMYVSTFPCPPCAKLIAYSGIKRLFYAGGYSMLEGAELIKGRGMEIIYVDLSNKKKNA</sequence>
<dbReference type="EMBL" id="MHRX01000034">
    <property type="protein sequence ID" value="OHA33268.1"/>
    <property type="molecule type" value="Genomic_DNA"/>
</dbReference>
<evidence type="ECO:0000259" key="5">
    <source>
        <dbReference type="PROSITE" id="PS51747"/>
    </source>
</evidence>
<dbReference type="SUPFAM" id="SSF53927">
    <property type="entry name" value="Cytidine deaminase-like"/>
    <property type="match status" value="1"/>
</dbReference>
<evidence type="ECO:0000313" key="6">
    <source>
        <dbReference type="EMBL" id="OHA33268.1"/>
    </source>
</evidence>
<evidence type="ECO:0000256" key="2">
    <source>
        <dbReference type="ARBA" id="ARBA00022723"/>
    </source>
</evidence>
<accession>A0A1G2NAU9</accession>